<reference evidence="1 2" key="1">
    <citation type="submission" date="2018-05" db="EMBL/GenBank/DDBJ databases">
        <title>Complete Genome Sequence of Deinococcus sp. strain 17bor-2.</title>
        <authorList>
            <person name="Srinivasan S."/>
        </authorList>
    </citation>
    <scope>NUCLEOTIDE SEQUENCE [LARGE SCALE GENOMIC DNA]</scope>
    <source>
        <strain evidence="1 2">17bor-2</strain>
    </source>
</reference>
<dbReference type="EMBL" id="CP029494">
    <property type="protein sequence ID" value="AWN22139.1"/>
    <property type="molecule type" value="Genomic_DNA"/>
</dbReference>
<proteinExistence type="predicted"/>
<organism evidence="1 2">
    <name type="scientific">Deinococcus irradiatisoli</name>
    <dbReference type="NCBI Taxonomy" id="2202254"/>
    <lineage>
        <taxon>Bacteria</taxon>
        <taxon>Thermotogati</taxon>
        <taxon>Deinococcota</taxon>
        <taxon>Deinococci</taxon>
        <taxon>Deinococcales</taxon>
        <taxon>Deinococcaceae</taxon>
        <taxon>Deinococcus</taxon>
    </lineage>
</organism>
<evidence type="ECO:0008006" key="3">
    <source>
        <dbReference type="Google" id="ProtNLM"/>
    </source>
</evidence>
<protein>
    <recommendedName>
        <fullName evidence="3">YbjN domain-containing protein</fullName>
    </recommendedName>
</protein>
<dbReference type="RefSeq" id="WP_109824938.1">
    <property type="nucleotide sequence ID" value="NZ_CP029494.1"/>
</dbReference>
<gene>
    <name evidence="1" type="ORF">DKM44_01860</name>
</gene>
<name>A0A2Z3JGT0_9DEIO</name>
<dbReference type="AlphaFoldDB" id="A0A2Z3JGT0"/>
<dbReference type="OrthoDB" id="9833415at2"/>
<accession>A0A2Z3JGT0</accession>
<dbReference type="KEGG" id="dez:DKM44_01860"/>
<keyword evidence="2" id="KW-1185">Reference proteome</keyword>
<sequence length="150" mass="17377">MTEETFPVAPAGEDNQVLYRLLSDLKPLLQMWKFTERPERGEMVLLFTDGLSMQVSLFEETGSLDVRAGNAPNHEDVSAWALQRNAAMLWKTRATIVDGQLQFYLLRYFKRQAFLDRLVPLVIEGWEQALIYQGDLSVWWNRLEEASHSN</sequence>
<dbReference type="Proteomes" id="UP000245368">
    <property type="component" value="Chromosome"/>
</dbReference>
<evidence type="ECO:0000313" key="1">
    <source>
        <dbReference type="EMBL" id="AWN22139.1"/>
    </source>
</evidence>
<evidence type="ECO:0000313" key="2">
    <source>
        <dbReference type="Proteomes" id="UP000245368"/>
    </source>
</evidence>